<keyword evidence="3" id="KW-0540">Nuclease</keyword>
<dbReference type="GO" id="GO:0016787">
    <property type="term" value="F:hydrolase activity"/>
    <property type="evidence" value="ECO:0007669"/>
    <property type="project" value="UniProtKB-KW"/>
</dbReference>
<evidence type="ECO:0000256" key="6">
    <source>
        <dbReference type="ARBA" id="ARBA00024207"/>
    </source>
</evidence>
<organism evidence="7 8">
    <name type="scientific">Edaphobacter dinghuensis</name>
    <dbReference type="NCBI Taxonomy" id="1560005"/>
    <lineage>
        <taxon>Bacteria</taxon>
        <taxon>Pseudomonadati</taxon>
        <taxon>Acidobacteriota</taxon>
        <taxon>Terriglobia</taxon>
        <taxon>Terriglobales</taxon>
        <taxon>Acidobacteriaceae</taxon>
        <taxon>Edaphobacter</taxon>
    </lineage>
</organism>
<evidence type="ECO:0000256" key="1">
    <source>
        <dbReference type="ARBA" id="ARBA00022553"/>
    </source>
</evidence>
<keyword evidence="1" id="KW-0597">Phosphoprotein</keyword>
<dbReference type="RefSeq" id="WP_263369019.1">
    <property type="nucleotide sequence ID" value="NZ_JAGSYJ010000001.1"/>
</dbReference>
<accession>A0A917LXM1</accession>
<dbReference type="Proteomes" id="UP000647241">
    <property type="component" value="Unassembled WGS sequence"/>
</dbReference>
<dbReference type="PANTHER" id="PTHR34139:SF1">
    <property type="entry name" value="RNASE MJ1380-RELATED"/>
    <property type="match status" value="1"/>
</dbReference>
<evidence type="ECO:0000256" key="5">
    <source>
        <dbReference type="ARBA" id="ARBA00022801"/>
    </source>
</evidence>
<gene>
    <name evidence="7" type="ORF">GCM10011585_01790</name>
</gene>
<keyword evidence="4" id="KW-0547">Nucleotide-binding</keyword>
<protein>
    <recommendedName>
        <fullName evidence="9">DUF86 domain-containing protein</fullName>
    </recommendedName>
</protein>
<dbReference type="InterPro" id="IPR008201">
    <property type="entry name" value="HepT-like"/>
</dbReference>
<evidence type="ECO:0000256" key="2">
    <source>
        <dbReference type="ARBA" id="ARBA00022649"/>
    </source>
</evidence>
<dbReference type="InterPro" id="IPR037038">
    <property type="entry name" value="HepT-like_sf"/>
</dbReference>
<evidence type="ECO:0000256" key="4">
    <source>
        <dbReference type="ARBA" id="ARBA00022741"/>
    </source>
</evidence>
<evidence type="ECO:0000256" key="3">
    <source>
        <dbReference type="ARBA" id="ARBA00022722"/>
    </source>
</evidence>
<dbReference type="GO" id="GO:0000166">
    <property type="term" value="F:nucleotide binding"/>
    <property type="evidence" value="ECO:0007669"/>
    <property type="project" value="UniProtKB-KW"/>
</dbReference>
<dbReference type="Pfam" id="PF01934">
    <property type="entry name" value="HepT-like"/>
    <property type="match status" value="1"/>
</dbReference>
<dbReference type="InterPro" id="IPR051813">
    <property type="entry name" value="HepT_RNase_toxin"/>
</dbReference>
<sequence length="114" mass="13591">MPRSLQIYLWELEQSISDVEQFTSGQTLATYEQNSMLRAAVERKFTVIGEALAQMMRHFPATEQKIEHSRKIVDFRNLLTHEYGEVDDMIVWSIVERHLQPLKRDVLRWKEELE</sequence>
<proteinExistence type="inferred from homology"/>
<keyword evidence="5" id="KW-0378">Hydrolase</keyword>
<name>A0A917LXM1_9BACT</name>
<dbReference type="GO" id="GO:0110001">
    <property type="term" value="C:toxin-antitoxin complex"/>
    <property type="evidence" value="ECO:0007669"/>
    <property type="project" value="InterPro"/>
</dbReference>
<dbReference type="GO" id="GO:0004540">
    <property type="term" value="F:RNA nuclease activity"/>
    <property type="evidence" value="ECO:0007669"/>
    <property type="project" value="InterPro"/>
</dbReference>
<reference evidence="7" key="1">
    <citation type="journal article" date="2014" name="Int. J. Syst. Evol. Microbiol.">
        <title>Complete genome sequence of Corynebacterium casei LMG S-19264T (=DSM 44701T), isolated from a smear-ripened cheese.</title>
        <authorList>
            <consortium name="US DOE Joint Genome Institute (JGI-PGF)"/>
            <person name="Walter F."/>
            <person name="Albersmeier A."/>
            <person name="Kalinowski J."/>
            <person name="Ruckert C."/>
        </authorList>
    </citation>
    <scope>NUCLEOTIDE SEQUENCE</scope>
    <source>
        <strain evidence="7">CGMCC 1.12997</strain>
    </source>
</reference>
<dbReference type="PANTHER" id="PTHR34139">
    <property type="entry name" value="UPF0331 PROTEIN MJ0127"/>
    <property type="match status" value="1"/>
</dbReference>
<comment type="caution">
    <text evidence="7">The sequence shown here is derived from an EMBL/GenBank/DDBJ whole genome shotgun (WGS) entry which is preliminary data.</text>
</comment>
<keyword evidence="8" id="KW-1185">Reference proteome</keyword>
<dbReference type="Gene3D" id="1.20.120.580">
    <property type="entry name" value="bsu32300-like"/>
    <property type="match status" value="1"/>
</dbReference>
<reference evidence="7" key="2">
    <citation type="submission" date="2020-09" db="EMBL/GenBank/DDBJ databases">
        <authorList>
            <person name="Sun Q."/>
            <person name="Zhou Y."/>
        </authorList>
    </citation>
    <scope>NUCLEOTIDE SEQUENCE</scope>
    <source>
        <strain evidence="7">CGMCC 1.12997</strain>
    </source>
</reference>
<comment type="similarity">
    <text evidence="6">Belongs to the HepT RNase toxin family.</text>
</comment>
<dbReference type="EMBL" id="BMGT01000001">
    <property type="protein sequence ID" value="GGG63853.1"/>
    <property type="molecule type" value="Genomic_DNA"/>
</dbReference>
<evidence type="ECO:0000313" key="7">
    <source>
        <dbReference type="EMBL" id="GGG63853.1"/>
    </source>
</evidence>
<keyword evidence="2" id="KW-1277">Toxin-antitoxin system</keyword>
<dbReference type="AlphaFoldDB" id="A0A917LXM1"/>
<evidence type="ECO:0008006" key="9">
    <source>
        <dbReference type="Google" id="ProtNLM"/>
    </source>
</evidence>
<evidence type="ECO:0000313" key="8">
    <source>
        <dbReference type="Proteomes" id="UP000647241"/>
    </source>
</evidence>